<dbReference type="CDD" id="cd01400">
    <property type="entry name" value="6PGL"/>
    <property type="match status" value="1"/>
</dbReference>
<evidence type="ECO:0000259" key="8">
    <source>
        <dbReference type="Pfam" id="PF01182"/>
    </source>
</evidence>
<evidence type="ECO:0000256" key="1">
    <source>
        <dbReference type="ARBA" id="ARBA00000832"/>
    </source>
</evidence>
<keyword evidence="7" id="KW-0378">Hydrolase</keyword>
<dbReference type="Proteomes" id="UP000199648">
    <property type="component" value="Unassembled WGS sequence"/>
</dbReference>
<dbReference type="AlphaFoldDB" id="A0A1G5QA03"/>
<dbReference type="EC" id="3.1.1.31" evidence="5 7"/>
<dbReference type="InterPro" id="IPR006148">
    <property type="entry name" value="Glc/Gal-6P_isomerase"/>
</dbReference>
<feature type="domain" description="Glucosamine/galactosamine-6-phosphate isomerase" evidence="8">
    <location>
        <begin position="14"/>
        <end position="233"/>
    </location>
</feature>
<comment type="similarity">
    <text evidence="4 7">Belongs to the glucosamine/galactosamine-6-phosphate isomerase family. 6-phosphogluconolactonase subfamily.</text>
</comment>
<dbReference type="InterPro" id="IPR039104">
    <property type="entry name" value="6PGL"/>
</dbReference>
<comment type="pathway">
    <text evidence="3 7">Carbohydrate degradation; pentose phosphate pathway; D-ribulose 5-phosphate from D-glucose 6-phosphate (oxidative stage): step 2/3.</text>
</comment>
<dbReference type="GO" id="GO:0017057">
    <property type="term" value="F:6-phosphogluconolactonase activity"/>
    <property type="evidence" value="ECO:0007669"/>
    <property type="project" value="UniProtKB-UniRule"/>
</dbReference>
<evidence type="ECO:0000256" key="6">
    <source>
        <dbReference type="ARBA" id="ARBA00020337"/>
    </source>
</evidence>
<evidence type="ECO:0000256" key="4">
    <source>
        <dbReference type="ARBA" id="ARBA00010662"/>
    </source>
</evidence>
<evidence type="ECO:0000256" key="7">
    <source>
        <dbReference type="RuleBase" id="RU365095"/>
    </source>
</evidence>
<dbReference type="STRING" id="415747.SAMN03097708_01689"/>
<dbReference type="GO" id="GO:0005975">
    <property type="term" value="P:carbohydrate metabolic process"/>
    <property type="evidence" value="ECO:0007669"/>
    <property type="project" value="UniProtKB-UniRule"/>
</dbReference>
<gene>
    <name evidence="7" type="primary">pgl</name>
    <name evidence="9" type="ORF">SAMN03097708_01689</name>
</gene>
<sequence>MKGMDGDIHIHPELEEVYRDSAERIALLATRSIAEHGSFHFALAGGATPAGTYKVLGTPPLRDEVDWSRVHVYFGDERCVPPDHRDSNFRMAQKTLLSRVPLPESQQHRIRGELEPEAAVRHYTETLRRELPLEGTIPVFDLVMLGTGPDGHIASLFPGTDILKRRKPVAAVYVPKLGAWRISLTFPVLNAARHVIVLVTGPKKADVIRHVVKHHDSNPLPLELLRPRGQLEWFLDRAAARYIIPI</sequence>
<organism evidence="9 10">
    <name type="scientific">Thiohalomonas denitrificans</name>
    <dbReference type="NCBI Taxonomy" id="415747"/>
    <lineage>
        <taxon>Bacteria</taxon>
        <taxon>Pseudomonadati</taxon>
        <taxon>Pseudomonadota</taxon>
        <taxon>Gammaproteobacteria</taxon>
        <taxon>Thiohalomonadales</taxon>
        <taxon>Thiohalomonadaceae</taxon>
        <taxon>Thiohalomonas</taxon>
    </lineage>
</organism>
<proteinExistence type="inferred from homology"/>
<accession>A0A1G5QA03</accession>
<name>A0A1G5QA03_9GAMM</name>
<comment type="function">
    <text evidence="2 7">Hydrolysis of 6-phosphogluconolactone to 6-phosphogluconate.</text>
</comment>
<evidence type="ECO:0000256" key="5">
    <source>
        <dbReference type="ARBA" id="ARBA00013198"/>
    </source>
</evidence>
<dbReference type="Pfam" id="PF01182">
    <property type="entry name" value="Glucosamine_iso"/>
    <property type="match status" value="1"/>
</dbReference>
<dbReference type="OrthoDB" id="9810967at2"/>
<evidence type="ECO:0000256" key="2">
    <source>
        <dbReference type="ARBA" id="ARBA00002681"/>
    </source>
</evidence>
<dbReference type="InterPro" id="IPR037171">
    <property type="entry name" value="NagB/RpiA_transferase-like"/>
</dbReference>
<evidence type="ECO:0000256" key="3">
    <source>
        <dbReference type="ARBA" id="ARBA00004961"/>
    </source>
</evidence>
<dbReference type="Gene3D" id="3.40.50.1360">
    <property type="match status" value="1"/>
</dbReference>
<dbReference type="GO" id="GO:0006098">
    <property type="term" value="P:pentose-phosphate shunt"/>
    <property type="evidence" value="ECO:0007669"/>
    <property type="project" value="UniProtKB-UniPathway"/>
</dbReference>
<protein>
    <recommendedName>
        <fullName evidence="6 7">6-phosphogluconolactonase</fullName>
        <shortName evidence="7">6PGL</shortName>
        <ecNumber evidence="5 7">3.1.1.31</ecNumber>
    </recommendedName>
</protein>
<reference evidence="9 10" key="1">
    <citation type="submission" date="2016-10" db="EMBL/GenBank/DDBJ databases">
        <authorList>
            <person name="de Groot N.N."/>
        </authorList>
    </citation>
    <scope>NUCLEOTIDE SEQUENCE [LARGE SCALE GENOMIC DNA]</scope>
    <source>
        <strain evidence="9 10">HLD2</strain>
    </source>
</reference>
<dbReference type="PANTHER" id="PTHR11054:SF0">
    <property type="entry name" value="6-PHOSPHOGLUCONOLACTONASE"/>
    <property type="match status" value="1"/>
</dbReference>
<dbReference type="SUPFAM" id="SSF100950">
    <property type="entry name" value="NagB/RpiA/CoA transferase-like"/>
    <property type="match status" value="1"/>
</dbReference>
<dbReference type="InterPro" id="IPR005900">
    <property type="entry name" value="6-phosphogluconolactonase_DevB"/>
</dbReference>
<evidence type="ECO:0000313" key="10">
    <source>
        <dbReference type="Proteomes" id="UP000199648"/>
    </source>
</evidence>
<keyword evidence="10" id="KW-1185">Reference proteome</keyword>
<dbReference type="EMBL" id="FMWD01000004">
    <property type="protein sequence ID" value="SCZ58406.1"/>
    <property type="molecule type" value="Genomic_DNA"/>
</dbReference>
<dbReference type="NCBIfam" id="TIGR01198">
    <property type="entry name" value="pgl"/>
    <property type="match status" value="1"/>
</dbReference>
<dbReference type="UniPathway" id="UPA00115">
    <property type="reaction ID" value="UER00409"/>
</dbReference>
<dbReference type="RefSeq" id="WP_092995304.1">
    <property type="nucleotide sequence ID" value="NZ_FMWD01000004.1"/>
</dbReference>
<evidence type="ECO:0000313" key="9">
    <source>
        <dbReference type="EMBL" id="SCZ58406.1"/>
    </source>
</evidence>
<comment type="catalytic activity">
    <reaction evidence="1 7">
        <text>6-phospho-D-glucono-1,5-lactone + H2O = 6-phospho-D-gluconate + H(+)</text>
        <dbReference type="Rhea" id="RHEA:12556"/>
        <dbReference type="ChEBI" id="CHEBI:15377"/>
        <dbReference type="ChEBI" id="CHEBI:15378"/>
        <dbReference type="ChEBI" id="CHEBI:57955"/>
        <dbReference type="ChEBI" id="CHEBI:58759"/>
        <dbReference type="EC" id="3.1.1.31"/>
    </reaction>
</comment>
<dbReference type="PANTHER" id="PTHR11054">
    <property type="entry name" value="6-PHOSPHOGLUCONOLACTONASE"/>
    <property type="match status" value="1"/>
</dbReference>